<dbReference type="SUPFAM" id="SSF52540">
    <property type="entry name" value="P-loop containing nucleoside triphosphate hydrolases"/>
    <property type="match status" value="2"/>
</dbReference>
<dbReference type="AlphaFoldDB" id="A0A7Y0QGR6"/>
<dbReference type="InterPro" id="IPR003593">
    <property type="entry name" value="AAA+_ATPase"/>
</dbReference>
<evidence type="ECO:0000256" key="1">
    <source>
        <dbReference type="SAM" id="MobiDB-lite"/>
    </source>
</evidence>
<dbReference type="CDD" id="cd00009">
    <property type="entry name" value="AAA"/>
    <property type="match status" value="1"/>
</dbReference>
<sequence>PSPRRGAVVDALVEACRSAAVAVGAPAPSAPWLPPLPARVLADELAAWADPQAARGGLPIALVDLPSERRQLPLRWVPSSGHLLVVGAPGSGRSTTLRTAAVAALGLGWHVHAVGLPADLTHDLLPHVGMGTVLGLDEPRALARLIELLGAEPDARSDRDAPRRLLLLDGLDAVAEPLGSMARGAGLGRLLDLLRTGRSHGVAVAASAGPAMGAGARCAAHLPARLVLPVGDRGAEAIAGVPAGLTGVGRPPGRAVWLPPPAAAAEPAACEAALCQVALALAPAVVHGPSAHGSAPAGRTQERPGRATRLLPLPTRVGRSEMTAARAIAPPGVGGRAAAPRRSPDEVVVGLGGDTAELVRLDVRRGALVVGPPGSGRSTALAVLAEELLAAGRPVAILARDGPLRRLGDARVPQSTCGFAVGRAMELLSRTAPGTVVLVDDLDALEQLAPTVADRLTSLVTTLDLASAAADAHDGADRATGPLTVVVGAAQTVRAATAFRGTVAALRGVRSGIVLSPGEPGSDDVFGSALAWHVDPVRPRAPGRGVRQHGSDLVPVQLLDPTGPDDAGPRPGR</sequence>
<dbReference type="Proteomes" id="UP000562124">
    <property type="component" value="Unassembled WGS sequence"/>
</dbReference>
<dbReference type="EMBL" id="JABCJJ010000002">
    <property type="protein sequence ID" value="NMR19154.1"/>
    <property type="molecule type" value="Genomic_DNA"/>
</dbReference>
<reference evidence="3 4" key="1">
    <citation type="submission" date="2020-04" db="EMBL/GenBank/DDBJ databases">
        <title>Sequencing and Assembly of C. fimi.</title>
        <authorList>
            <person name="Ramsey A.R."/>
        </authorList>
    </citation>
    <scope>NUCLEOTIDE SEQUENCE [LARGE SCALE GENOMIC DNA]</scope>
    <source>
        <strain evidence="3 4">SB</strain>
    </source>
</reference>
<protein>
    <recommendedName>
        <fullName evidence="2">AAA+ ATPase domain-containing protein</fullName>
    </recommendedName>
</protein>
<name>A0A7Y0QGR6_CELFI</name>
<evidence type="ECO:0000313" key="3">
    <source>
        <dbReference type="EMBL" id="NMR19154.1"/>
    </source>
</evidence>
<evidence type="ECO:0000313" key="4">
    <source>
        <dbReference type="Proteomes" id="UP000562124"/>
    </source>
</evidence>
<accession>A0A7Y0QGR6</accession>
<comment type="caution">
    <text evidence="3">The sequence shown here is derived from an EMBL/GenBank/DDBJ whole genome shotgun (WGS) entry which is preliminary data.</text>
</comment>
<feature type="domain" description="AAA+ ATPase" evidence="2">
    <location>
        <begin position="79"/>
        <end position="234"/>
    </location>
</feature>
<dbReference type="Gene3D" id="3.40.50.300">
    <property type="entry name" value="P-loop containing nucleotide triphosphate hydrolases"/>
    <property type="match status" value="2"/>
</dbReference>
<proteinExistence type="predicted"/>
<dbReference type="SMART" id="SM00382">
    <property type="entry name" value="AAA"/>
    <property type="match status" value="2"/>
</dbReference>
<feature type="non-terminal residue" evidence="3">
    <location>
        <position position="1"/>
    </location>
</feature>
<feature type="region of interest" description="Disordered" evidence="1">
    <location>
        <begin position="541"/>
        <end position="573"/>
    </location>
</feature>
<dbReference type="InterPro" id="IPR027417">
    <property type="entry name" value="P-loop_NTPase"/>
</dbReference>
<gene>
    <name evidence="3" type="ORF">HIR71_02780</name>
</gene>
<keyword evidence="4" id="KW-1185">Reference proteome</keyword>
<organism evidence="3 4">
    <name type="scientific">Cellulomonas fimi</name>
    <dbReference type="NCBI Taxonomy" id="1708"/>
    <lineage>
        <taxon>Bacteria</taxon>
        <taxon>Bacillati</taxon>
        <taxon>Actinomycetota</taxon>
        <taxon>Actinomycetes</taxon>
        <taxon>Micrococcales</taxon>
        <taxon>Cellulomonadaceae</taxon>
        <taxon>Cellulomonas</taxon>
    </lineage>
</organism>
<evidence type="ECO:0000259" key="2">
    <source>
        <dbReference type="SMART" id="SM00382"/>
    </source>
</evidence>
<feature type="domain" description="AAA+ ATPase" evidence="2">
    <location>
        <begin position="363"/>
        <end position="509"/>
    </location>
</feature>